<evidence type="ECO:0000259" key="1">
    <source>
        <dbReference type="Pfam" id="PF04967"/>
    </source>
</evidence>
<dbReference type="RefSeq" id="WP_176964795.1">
    <property type="nucleotide sequence ID" value="NZ_CP058215.1"/>
</dbReference>
<dbReference type="KEGG" id="mzi:HWN40_05500"/>
<name>A0A7D5E7N5_9EURY</name>
<sequence length="220" mass="25129">MLEAKISVEQHHCSLATITKEKGLELEILSHIPVSEDRILFLVQEKKRESATPRHLMEIEGHESTVSFEVLQISPEKTLFMAAIDDASAIHAFEESHCFIKHPILIKNGNKYYTILATDLKHLNQAYSKLKKLGKWSIDEVYNLDKDTSSDNLTEMQRKILFTAKGMGYFDDGHRVSIEDVGKALGISKSTAHHHLKWAKRKLVSKYISEYQENHTKDGL</sequence>
<dbReference type="InterPro" id="IPR013324">
    <property type="entry name" value="RNA_pol_sigma_r3/r4-like"/>
</dbReference>
<dbReference type="Pfam" id="PF04967">
    <property type="entry name" value="HTH_10"/>
    <property type="match status" value="1"/>
</dbReference>
<keyword evidence="3" id="KW-1185">Reference proteome</keyword>
<dbReference type="PANTHER" id="PTHR34236:SF1">
    <property type="entry name" value="DIMETHYL SULFOXIDE REDUCTASE TRANSCRIPTIONAL ACTIVATOR"/>
    <property type="match status" value="1"/>
</dbReference>
<dbReference type="GeneID" id="55821109"/>
<organism evidence="2 3">
    <name type="scientific">Methanolobus zinderi</name>
    <dbReference type="NCBI Taxonomy" id="536044"/>
    <lineage>
        <taxon>Archaea</taxon>
        <taxon>Methanobacteriati</taxon>
        <taxon>Methanobacteriota</taxon>
        <taxon>Stenosarchaea group</taxon>
        <taxon>Methanomicrobia</taxon>
        <taxon>Methanosarcinales</taxon>
        <taxon>Methanosarcinaceae</taxon>
        <taxon>Methanolobus</taxon>
    </lineage>
</organism>
<dbReference type="EMBL" id="CP058215">
    <property type="protein sequence ID" value="QLC49739.1"/>
    <property type="molecule type" value="Genomic_DNA"/>
</dbReference>
<protein>
    <submittedName>
        <fullName evidence="2">Helix-turn-helix domain-containing protein</fullName>
    </submittedName>
</protein>
<reference evidence="2 3" key="1">
    <citation type="submission" date="2020-06" db="EMBL/GenBank/DDBJ databases">
        <title>Methanolobus halotolerans sp. nov., isolated from a saline lake Tus in Siberia.</title>
        <authorList>
            <person name="Shen Y."/>
            <person name="Chen S.-C."/>
            <person name="Lai M.-C."/>
            <person name="Huang H.-H."/>
            <person name="Chiu H.-H."/>
            <person name="Tang S.-L."/>
            <person name="Rogozin D.Y."/>
            <person name="Degermendzhy A.G."/>
        </authorList>
    </citation>
    <scope>NUCLEOTIDE SEQUENCE [LARGE SCALE GENOMIC DNA]</scope>
    <source>
        <strain evidence="2 3">DSM 21339</strain>
    </source>
</reference>
<dbReference type="PANTHER" id="PTHR34236">
    <property type="entry name" value="DIMETHYL SULFOXIDE REDUCTASE TRANSCRIPTIONAL ACTIVATOR"/>
    <property type="match status" value="1"/>
</dbReference>
<feature type="domain" description="HTH bat-type" evidence="1">
    <location>
        <begin position="153"/>
        <end position="204"/>
    </location>
</feature>
<dbReference type="InterPro" id="IPR007050">
    <property type="entry name" value="HTH_bacterioopsin"/>
</dbReference>
<evidence type="ECO:0000313" key="3">
    <source>
        <dbReference type="Proteomes" id="UP000509594"/>
    </source>
</evidence>
<gene>
    <name evidence="2" type="ORF">HWN40_05500</name>
</gene>
<dbReference type="AlphaFoldDB" id="A0A7D5E7N5"/>
<dbReference type="Proteomes" id="UP000509594">
    <property type="component" value="Chromosome"/>
</dbReference>
<dbReference type="SUPFAM" id="SSF88659">
    <property type="entry name" value="Sigma3 and sigma4 domains of RNA polymerase sigma factors"/>
    <property type="match status" value="1"/>
</dbReference>
<proteinExistence type="predicted"/>
<accession>A0A7D5E7N5</accession>
<dbReference type="OrthoDB" id="27447at2157"/>
<evidence type="ECO:0000313" key="2">
    <source>
        <dbReference type="EMBL" id="QLC49739.1"/>
    </source>
</evidence>